<keyword evidence="5 7" id="KW-1133">Transmembrane helix</keyword>
<gene>
    <name evidence="7" type="primary">AIM11</name>
    <name evidence="8" type="ORF">CORT_0B03550</name>
</gene>
<protein>
    <recommendedName>
        <fullName evidence="3 7">Altered inheritance of mitochondria protein 11</fullName>
    </recommendedName>
</protein>
<dbReference type="GeneID" id="14538700"/>
<comment type="similarity">
    <text evidence="2 7">Belongs to the AIM11 family.</text>
</comment>
<dbReference type="Proteomes" id="UP000005018">
    <property type="component" value="Chromosome 2"/>
</dbReference>
<sequence length="157" mass="17878">MSDILHKLNFKVADASSEYKTRRKYQMIRFFTFSALSIFTLRLIHKQTIIRQYIPTLFQQNHQPPTSYNFTTDAAVAVGAGTLACGSITGMFVMGTAWILDVSSFKEFGYRMKGLMGGYEKEKALSEMEVDEETKMLQDGLNDLLDGKYDENGEEEK</sequence>
<dbReference type="HOGENOM" id="CLU_118700_0_0_1"/>
<dbReference type="InterPro" id="IPR038814">
    <property type="entry name" value="AIM11"/>
</dbReference>
<dbReference type="eggNOG" id="ENOG502SAK0">
    <property type="taxonomic scope" value="Eukaryota"/>
</dbReference>
<evidence type="ECO:0000256" key="1">
    <source>
        <dbReference type="ARBA" id="ARBA00004141"/>
    </source>
</evidence>
<evidence type="ECO:0000256" key="5">
    <source>
        <dbReference type="ARBA" id="ARBA00022989"/>
    </source>
</evidence>
<evidence type="ECO:0000313" key="8">
    <source>
        <dbReference type="EMBL" id="CCG22064.1"/>
    </source>
</evidence>
<accession>H8X124</accession>
<evidence type="ECO:0000256" key="4">
    <source>
        <dbReference type="ARBA" id="ARBA00022692"/>
    </source>
</evidence>
<feature type="transmembrane region" description="Helical" evidence="7">
    <location>
        <begin position="74"/>
        <end position="100"/>
    </location>
</feature>
<dbReference type="EMBL" id="HE681720">
    <property type="protein sequence ID" value="CCG22064.1"/>
    <property type="molecule type" value="Genomic_DNA"/>
</dbReference>
<dbReference type="GO" id="GO:0005739">
    <property type="term" value="C:mitochondrion"/>
    <property type="evidence" value="ECO:0007669"/>
    <property type="project" value="TreeGrafter"/>
</dbReference>
<evidence type="ECO:0000256" key="6">
    <source>
        <dbReference type="ARBA" id="ARBA00023136"/>
    </source>
</evidence>
<dbReference type="AlphaFoldDB" id="H8X124"/>
<name>H8X124_CANO9</name>
<evidence type="ECO:0000256" key="2">
    <source>
        <dbReference type="ARBA" id="ARBA00008938"/>
    </source>
</evidence>
<proteinExistence type="inferred from homology"/>
<keyword evidence="9" id="KW-1185">Reference proteome</keyword>
<dbReference type="PANTHER" id="PTHR39136">
    <property type="entry name" value="ALTERED INHERITANCE OF MITOCHONDRIA PROTEIN 11"/>
    <property type="match status" value="1"/>
</dbReference>
<organism evidence="8 9">
    <name type="scientific">Candida orthopsilosis (strain 90-125)</name>
    <name type="common">Yeast</name>
    <dbReference type="NCBI Taxonomy" id="1136231"/>
    <lineage>
        <taxon>Eukaryota</taxon>
        <taxon>Fungi</taxon>
        <taxon>Dikarya</taxon>
        <taxon>Ascomycota</taxon>
        <taxon>Saccharomycotina</taxon>
        <taxon>Pichiomycetes</taxon>
        <taxon>Debaryomycetaceae</taxon>
        <taxon>Candida/Lodderomyces clade</taxon>
        <taxon>Candida</taxon>
    </lineage>
</organism>
<feature type="transmembrane region" description="Helical" evidence="7">
    <location>
        <begin position="27"/>
        <end position="45"/>
    </location>
</feature>
<evidence type="ECO:0000313" key="9">
    <source>
        <dbReference type="Proteomes" id="UP000005018"/>
    </source>
</evidence>
<dbReference type="RefSeq" id="XP_003867501.1">
    <property type="nucleotide sequence ID" value="XM_003867453.1"/>
</dbReference>
<dbReference type="GO" id="GO:0016020">
    <property type="term" value="C:membrane"/>
    <property type="evidence" value="ECO:0007669"/>
    <property type="project" value="UniProtKB-SubCell"/>
</dbReference>
<dbReference type="KEGG" id="cot:CORT_0B03550"/>
<evidence type="ECO:0000256" key="7">
    <source>
        <dbReference type="RuleBase" id="RU367098"/>
    </source>
</evidence>
<dbReference type="PANTHER" id="PTHR39136:SF1">
    <property type="entry name" value="ALTERED INHERITANCE OF MITOCHONDRIA PROTEIN 11"/>
    <property type="match status" value="1"/>
</dbReference>
<evidence type="ECO:0000256" key="3">
    <source>
        <dbReference type="ARBA" id="ARBA00021144"/>
    </source>
</evidence>
<reference evidence="8 9" key="1">
    <citation type="journal article" date="2012" name="PLoS ONE">
        <title>Sequence and analysis of the genome of the pathogenic yeast Candida orthopsilosis.</title>
        <authorList>
            <person name="Riccombeni A."/>
            <person name="Vidanes G."/>
            <person name="Proux-Wera E."/>
            <person name="Wolfe K.H."/>
            <person name="Butler G."/>
        </authorList>
    </citation>
    <scope>NUCLEOTIDE SEQUENCE [LARGE SCALE GENOMIC DNA]</scope>
    <source>
        <strain evidence="8 9">Co 90-125</strain>
    </source>
</reference>
<keyword evidence="6 7" id="KW-0472">Membrane</keyword>
<comment type="subcellular location">
    <subcellularLocation>
        <location evidence="1 7">Membrane</location>
        <topology evidence="1 7">Multi-pass membrane protein</topology>
    </subcellularLocation>
</comment>
<keyword evidence="4 7" id="KW-0812">Transmembrane</keyword>
<dbReference type="OrthoDB" id="4088121at2759"/>